<evidence type="ECO:0000256" key="2">
    <source>
        <dbReference type="ARBA" id="ARBA00012543"/>
    </source>
</evidence>
<keyword evidence="6 11" id="KW-0812">Transmembrane</keyword>
<keyword evidence="14" id="KW-1185">Reference proteome</keyword>
<feature type="transmembrane region" description="Helical" evidence="11">
    <location>
        <begin position="898"/>
        <end position="917"/>
    </location>
</feature>
<keyword evidence="3" id="KW-1003">Cell membrane</keyword>
<dbReference type="PANTHER" id="PTHR22914:SF16">
    <property type="entry name" value="CHITIN SYNTHASE 3"/>
    <property type="match status" value="1"/>
</dbReference>
<keyword evidence="8 11" id="KW-0472">Membrane</keyword>
<evidence type="ECO:0000256" key="5">
    <source>
        <dbReference type="ARBA" id="ARBA00022679"/>
    </source>
</evidence>
<proteinExistence type="predicted"/>
<dbReference type="Pfam" id="PF22997">
    <property type="entry name" value="CHS4"/>
    <property type="match status" value="1"/>
</dbReference>
<dbReference type="GO" id="GO:0030428">
    <property type="term" value="C:cell septum"/>
    <property type="evidence" value="ECO:0007669"/>
    <property type="project" value="TreeGrafter"/>
</dbReference>
<evidence type="ECO:0000256" key="7">
    <source>
        <dbReference type="ARBA" id="ARBA00022989"/>
    </source>
</evidence>
<evidence type="ECO:0000313" key="14">
    <source>
        <dbReference type="Proteomes" id="UP001211907"/>
    </source>
</evidence>
<dbReference type="InterPro" id="IPR004835">
    <property type="entry name" value="Chitin_synth"/>
</dbReference>
<dbReference type="PANTHER" id="PTHR22914">
    <property type="entry name" value="CHITIN SYNTHASE"/>
    <property type="match status" value="1"/>
</dbReference>
<evidence type="ECO:0000256" key="8">
    <source>
        <dbReference type="ARBA" id="ARBA00023136"/>
    </source>
</evidence>
<evidence type="ECO:0000256" key="4">
    <source>
        <dbReference type="ARBA" id="ARBA00022676"/>
    </source>
</evidence>
<dbReference type="SUPFAM" id="SSF53448">
    <property type="entry name" value="Nucleotide-diphospho-sugar transferases"/>
    <property type="match status" value="1"/>
</dbReference>
<organism evidence="13 14">
    <name type="scientific">Physocladia obscura</name>
    <dbReference type="NCBI Taxonomy" id="109957"/>
    <lineage>
        <taxon>Eukaryota</taxon>
        <taxon>Fungi</taxon>
        <taxon>Fungi incertae sedis</taxon>
        <taxon>Chytridiomycota</taxon>
        <taxon>Chytridiomycota incertae sedis</taxon>
        <taxon>Chytridiomycetes</taxon>
        <taxon>Chytridiales</taxon>
        <taxon>Chytriomycetaceae</taxon>
        <taxon>Physocladia</taxon>
    </lineage>
</organism>
<dbReference type="InterPro" id="IPR029044">
    <property type="entry name" value="Nucleotide-diphossugar_trans"/>
</dbReference>
<feature type="transmembrane region" description="Helical" evidence="11">
    <location>
        <begin position="875"/>
        <end position="893"/>
    </location>
</feature>
<feature type="transmembrane region" description="Helical" evidence="11">
    <location>
        <begin position="846"/>
        <end position="869"/>
    </location>
</feature>
<dbReference type="GO" id="GO:0004100">
    <property type="term" value="F:chitin synthase activity"/>
    <property type="evidence" value="ECO:0007669"/>
    <property type="project" value="UniProtKB-EC"/>
</dbReference>
<comment type="caution">
    <text evidence="13">The sequence shown here is derived from an EMBL/GenBank/DDBJ whole genome shotgun (WGS) entry which is preliminary data.</text>
</comment>
<dbReference type="Pfam" id="PF03142">
    <property type="entry name" value="Chitin_synth_2"/>
    <property type="match status" value="1"/>
</dbReference>
<dbReference type="GO" id="GO:0005886">
    <property type="term" value="C:plasma membrane"/>
    <property type="evidence" value="ECO:0007669"/>
    <property type="project" value="UniProtKB-SubCell"/>
</dbReference>
<feature type="domain" description="Chitin synthase 4-like" evidence="12">
    <location>
        <begin position="308"/>
        <end position="390"/>
    </location>
</feature>
<gene>
    <name evidence="13" type="ORF">HK100_012793</name>
</gene>
<feature type="transmembrane region" description="Helical" evidence="11">
    <location>
        <begin position="175"/>
        <end position="199"/>
    </location>
</feature>
<keyword evidence="9" id="KW-0325">Glycoprotein</keyword>
<evidence type="ECO:0000256" key="9">
    <source>
        <dbReference type="ARBA" id="ARBA00023180"/>
    </source>
</evidence>
<accession>A0AAD5SZA2</accession>
<reference evidence="13" key="1">
    <citation type="submission" date="2020-05" db="EMBL/GenBank/DDBJ databases">
        <title>Phylogenomic resolution of chytrid fungi.</title>
        <authorList>
            <person name="Stajich J.E."/>
            <person name="Amses K."/>
            <person name="Simmons R."/>
            <person name="Seto K."/>
            <person name="Myers J."/>
            <person name="Bonds A."/>
            <person name="Quandt C.A."/>
            <person name="Barry K."/>
            <person name="Liu P."/>
            <person name="Grigoriev I."/>
            <person name="Longcore J.E."/>
            <person name="James T.Y."/>
        </authorList>
    </citation>
    <scope>NUCLEOTIDE SEQUENCE</scope>
    <source>
        <strain evidence="13">JEL0513</strain>
    </source>
</reference>
<protein>
    <recommendedName>
        <fullName evidence="2">chitin synthase</fullName>
        <ecNumber evidence="2">2.4.1.16</ecNumber>
    </recommendedName>
</protein>
<evidence type="ECO:0000259" key="12">
    <source>
        <dbReference type="Pfam" id="PF22997"/>
    </source>
</evidence>
<feature type="transmembrane region" description="Helical" evidence="11">
    <location>
        <begin position="408"/>
        <end position="430"/>
    </location>
</feature>
<feature type="region of interest" description="Disordered" evidence="10">
    <location>
        <begin position="1687"/>
        <end position="1708"/>
    </location>
</feature>
<dbReference type="CDD" id="cd04190">
    <property type="entry name" value="Chitin_synth_C"/>
    <property type="match status" value="1"/>
</dbReference>
<evidence type="ECO:0000256" key="3">
    <source>
        <dbReference type="ARBA" id="ARBA00022475"/>
    </source>
</evidence>
<comment type="subcellular location">
    <subcellularLocation>
        <location evidence="1">Cell membrane</location>
        <topology evidence="1">Multi-pass membrane protein</topology>
    </subcellularLocation>
</comment>
<keyword evidence="5" id="KW-0808">Transferase</keyword>
<dbReference type="Proteomes" id="UP001211907">
    <property type="component" value="Unassembled WGS sequence"/>
</dbReference>
<name>A0AAD5SZA2_9FUNG</name>
<evidence type="ECO:0000256" key="6">
    <source>
        <dbReference type="ARBA" id="ARBA00022692"/>
    </source>
</evidence>
<dbReference type="InterPro" id="IPR054295">
    <property type="entry name" value="CHS4-like_dom"/>
</dbReference>
<dbReference type="GO" id="GO:0006031">
    <property type="term" value="P:chitin biosynthetic process"/>
    <property type="evidence" value="ECO:0007669"/>
    <property type="project" value="TreeGrafter"/>
</dbReference>
<feature type="transmembrane region" description="Helical" evidence="11">
    <location>
        <begin position="923"/>
        <end position="944"/>
    </location>
</feature>
<evidence type="ECO:0000313" key="13">
    <source>
        <dbReference type="EMBL" id="KAJ3120446.1"/>
    </source>
</evidence>
<dbReference type="EC" id="2.4.1.16" evidence="2"/>
<evidence type="ECO:0000256" key="1">
    <source>
        <dbReference type="ARBA" id="ARBA00004651"/>
    </source>
</evidence>
<evidence type="ECO:0000256" key="11">
    <source>
        <dbReference type="SAM" id="Phobius"/>
    </source>
</evidence>
<keyword evidence="4" id="KW-0328">Glycosyltransferase</keyword>
<dbReference type="EMBL" id="JADGJH010000965">
    <property type="protein sequence ID" value="KAJ3120446.1"/>
    <property type="molecule type" value="Genomic_DNA"/>
</dbReference>
<keyword evidence="7 11" id="KW-1133">Transmembrane helix</keyword>
<sequence length="1708" mass="191711">MTSHNSKQSLGNAAARVLHNILPIGDIIPTTVIQKPITQENINIRSIRKRQMKNELFATNSKLNQKKDLRALGRSGLQAIFDAPPQHFVNAPADQIPQTHFPEIPMVNLLHTEKVQIVETRINWWVLVSRVVTCCFPPPLIAKWKRRSKPGETIKITHQLLEDMKLGIQDWREKILSCLIIACMMFITAFFTVGMQWALCPLNSYASSDFVFQNDHKTLNYQKDVFIFGSIYDFNDTARTLLSKSGIKLGSEFVSFDLTPLFAANACNLFGKQNNTCSIANNNGESILTECLDPSIIYGNISPSSQALFSWADVNYNSHAPHSLMVYNGAVINLTVYLAAPTSVQIFGNSTFISQIISSNLGLDSTRAFAASYETIAAANCLSQKFAVGYVDQATVGCTANQFIQGTILAVITSLILIRFFMAFVFHWCISGRLIEAKGSYSRKLRQGVRRGVLHQNRQSLHRIAENRSVWQNSRRLTNNPDDPYVVMLVTCYSEDRNGIQKTVNSLACTDYSDAHKLLFVVADGIIKGSGQDEFTSDIVRLLVTPFEGDEDMDSIPMDYFAIADKMKQHNRAQVYAGYFKSSANGNVPIVAVIKCGNPAEVELSRRKEGTKPGNRGKRDSQMVLMNFMSSVTMPHARMTPLDYNLATKVEQITKVSPSLYSLILMVDADTAVHEESLFYMVQAMKNNPKIMGLCGETRIENKSDSWVTKIQVFEYYISHHLGKAFESVFGGVTCLPGCFSLYRAKAFEPFKDYEAHEPGETKITPLLIDPEIIIKYKEFIIETLHKKNLLLLGEDRYLTTLMISKFPARRIIFVPQALCKTTVPHTFTMLLSQRRRWINSTIHNLLELIRIPGLCGVFCLSMNFVIVLELIGTVVLPIAVTLMFVLFISAFITGPSLALYMLLITLLLPAILILSTTMEVEYVMWMLIYLAALPVWNFILPLYSFWNFDDISWGETRKVEGEEADGGHGHCNEDYLAGLVKTRTWEQWKRGESTNIPEGDMTFASIKTDVQDILLDLTEREERAVSQVSQTSFSRQCNSTVLLSASGNGNSDENWQAKDSMVENLSDSSINDDFLDDMLRNQFGNSNQKKLFQQGQTPHELPFAYFKSHSMQHQKSSINFQTQFQFHPLNRQNSFSQFNTANLQPQIDLYNPKNSSSLNINFSTSENHGYESNNQNPTPTRHHSVILPPMHYGEISADDFELSTFNIKKPAFTEKQLTLPSSYPTNSRAMQNNHAQNEFLLVDVDYNKLLNNGRDIIPSTANPQITKEEYYLGEEFREDLSLSQSFAGFLEIGSLGRKHQGMVSSALGSLRKKFRSMIDSKNSELSESQDKIFALTDIGNSMPLHSKNIFDHRLSEKLPFAESQTSGCENSVRSERSSLLSMETKMNHAKSTPNESKKLFNQQSFNNLKNMLPQATDQIKDAFAEKFSREKVNSFDSRDLHTQSPSHVSSRSIAANASYSCSQENFVSASQSPDIPSPNAMSTQVKPKYVRRPYMDELILNDGESSYRNQDGTNFNLLDENFAMESSLFIAGTGPGRSKIDNHFPDVSKIENNSFSVDHSMIIFDSSVDLSLDVSENSFAPQSILDNPTSLSNQARRLSESGNGRISGEVVQKNLNLEVANDIVDAGFQNTPKLPKSSIEPKVANKYQQLNTSNARRLLPDIPFSAENSFPASNAVANQHGVGIEAQSRQKVGQFTGPRPLPPTFRD</sequence>
<evidence type="ECO:0000256" key="10">
    <source>
        <dbReference type="SAM" id="MobiDB-lite"/>
    </source>
</evidence>